<name>A0A0U2W634_9BACL</name>
<dbReference type="Proteomes" id="UP000061660">
    <property type="component" value="Chromosome"/>
</dbReference>
<gene>
    <name evidence="2" type="ORF">IJ22_25920</name>
</gene>
<dbReference type="InterPro" id="IPR024775">
    <property type="entry name" value="DinB-like"/>
</dbReference>
<evidence type="ECO:0000259" key="1">
    <source>
        <dbReference type="Pfam" id="PF12867"/>
    </source>
</evidence>
<dbReference type="GO" id="GO:0016787">
    <property type="term" value="F:hydrolase activity"/>
    <property type="evidence" value="ECO:0007669"/>
    <property type="project" value="UniProtKB-KW"/>
</dbReference>
<accession>A0A0U2W634</accession>
<dbReference type="RefSeq" id="WP_062409049.1">
    <property type="nucleotide sequence ID" value="NZ_CP013652.1"/>
</dbReference>
<reference evidence="3" key="1">
    <citation type="submission" date="2015-12" db="EMBL/GenBank/DDBJ databases">
        <title>Complete genome sequences of two moderately thermophilic Paenibacillus species.</title>
        <authorList>
            <person name="Butler R.III."/>
            <person name="Wang J."/>
            <person name="Stark B.C."/>
            <person name="Pombert J.-F."/>
        </authorList>
    </citation>
    <scope>NUCLEOTIDE SEQUENCE [LARGE SCALE GENOMIC DNA]</scope>
    <source>
        <strain evidence="3">32O-Y</strain>
    </source>
</reference>
<dbReference type="EMBL" id="CP013652">
    <property type="protein sequence ID" value="ALS22965.1"/>
    <property type="molecule type" value="Genomic_DNA"/>
</dbReference>
<evidence type="ECO:0000313" key="2">
    <source>
        <dbReference type="EMBL" id="ALS22965.1"/>
    </source>
</evidence>
<dbReference type="Gene3D" id="1.20.120.450">
    <property type="entry name" value="dinb family like domain"/>
    <property type="match status" value="1"/>
</dbReference>
<dbReference type="KEGG" id="pnp:IJ22_25920"/>
<dbReference type="OrthoDB" id="4295522at2"/>
<reference evidence="2 3" key="2">
    <citation type="journal article" date="2016" name="Genome Announc.">
        <title>Complete Genome Sequences of Two Interactive Moderate Thermophiles, Paenibacillus napthalenovorans 32O-Y and Paenibacillus sp. 32O-W.</title>
        <authorList>
            <person name="Butler R.R.III."/>
            <person name="Wang J."/>
            <person name="Stark B.C."/>
            <person name="Pombert J.F."/>
        </authorList>
    </citation>
    <scope>NUCLEOTIDE SEQUENCE [LARGE SCALE GENOMIC DNA]</scope>
    <source>
        <strain evidence="2 3">32O-Y</strain>
    </source>
</reference>
<protein>
    <submittedName>
        <fullName evidence="2">DinB superfamily metal-dependent hydrolase</fullName>
    </submittedName>
</protein>
<sequence>MEHIVFNQIELHRSRTLELVTGLSESQADIIPEGFNNNIRWHLGHILTTQERFAYRLIGEPLGLPEELMNMFLNGTKPADWQTAPPELPSLIKLLQEQPGQIRQRLQGRLEQQITVPFKDFKRHDEALLFGTCHEAMHAGYIMALKRAAAVAQR</sequence>
<keyword evidence="2" id="KW-0378">Hydrolase</keyword>
<organism evidence="2 3">
    <name type="scientific">Paenibacillus naphthalenovorans</name>
    <dbReference type="NCBI Taxonomy" id="162209"/>
    <lineage>
        <taxon>Bacteria</taxon>
        <taxon>Bacillati</taxon>
        <taxon>Bacillota</taxon>
        <taxon>Bacilli</taxon>
        <taxon>Bacillales</taxon>
        <taxon>Paenibacillaceae</taxon>
        <taxon>Paenibacillus</taxon>
    </lineage>
</organism>
<dbReference type="AlphaFoldDB" id="A0A0U2W634"/>
<feature type="domain" description="DinB-like" evidence="1">
    <location>
        <begin position="8"/>
        <end position="142"/>
    </location>
</feature>
<dbReference type="STRING" id="162209.IJ22_25920"/>
<dbReference type="Pfam" id="PF12867">
    <property type="entry name" value="DinB_2"/>
    <property type="match status" value="1"/>
</dbReference>
<dbReference type="SUPFAM" id="SSF109854">
    <property type="entry name" value="DinB/YfiT-like putative metalloenzymes"/>
    <property type="match status" value="1"/>
</dbReference>
<evidence type="ECO:0000313" key="3">
    <source>
        <dbReference type="Proteomes" id="UP000061660"/>
    </source>
</evidence>
<keyword evidence="3" id="KW-1185">Reference proteome</keyword>
<dbReference type="InterPro" id="IPR034660">
    <property type="entry name" value="DinB/YfiT-like"/>
</dbReference>
<proteinExistence type="predicted"/>
<dbReference type="PATRIC" id="fig|162209.4.peg.2761"/>